<feature type="domain" description="N-acetyltransferase" evidence="1">
    <location>
        <begin position="1"/>
        <end position="130"/>
    </location>
</feature>
<sequence length="142" mass="15723">MDLCFQQFESELANLPGKYAPPSGTLLLAMEGQKAVGCGALRRLGTIQDRTCEMKRLYVCAEARSLGTGGQIARRLIQEGVRLGYSTMLLDTLDRLESAIHLYESLGFVRTKPYYDNPLPGVVYWKLDLRGQHCAAADPGVR</sequence>
<organism evidence="2 3">
    <name type="scientific">Desulfotignum balticum</name>
    <dbReference type="NCBI Taxonomy" id="115781"/>
    <lineage>
        <taxon>Bacteria</taxon>
        <taxon>Pseudomonadati</taxon>
        <taxon>Thermodesulfobacteriota</taxon>
        <taxon>Desulfobacteria</taxon>
        <taxon>Desulfobacterales</taxon>
        <taxon>Desulfobacteraceae</taxon>
        <taxon>Desulfotignum</taxon>
    </lineage>
</organism>
<dbReference type="AlphaFoldDB" id="A0A931CRH4"/>
<dbReference type="GO" id="GO:0016747">
    <property type="term" value="F:acyltransferase activity, transferring groups other than amino-acyl groups"/>
    <property type="evidence" value="ECO:0007669"/>
    <property type="project" value="InterPro"/>
</dbReference>
<protein>
    <submittedName>
        <fullName evidence="2">GNAT family N-acetyltransferase</fullName>
    </submittedName>
</protein>
<proteinExistence type="predicted"/>
<dbReference type="CDD" id="cd04301">
    <property type="entry name" value="NAT_SF"/>
    <property type="match status" value="1"/>
</dbReference>
<accession>A0A931CRH4</accession>
<dbReference type="Pfam" id="PF00583">
    <property type="entry name" value="Acetyltransf_1"/>
    <property type="match status" value="1"/>
</dbReference>
<dbReference type="InterPro" id="IPR052777">
    <property type="entry name" value="Acetyltransferase_Enz"/>
</dbReference>
<dbReference type="Proteomes" id="UP000706172">
    <property type="component" value="Unassembled WGS sequence"/>
</dbReference>
<evidence type="ECO:0000259" key="1">
    <source>
        <dbReference type="PROSITE" id="PS51186"/>
    </source>
</evidence>
<dbReference type="PROSITE" id="PS51186">
    <property type="entry name" value="GNAT"/>
    <property type="match status" value="1"/>
</dbReference>
<dbReference type="Gene3D" id="3.40.630.30">
    <property type="match status" value="1"/>
</dbReference>
<reference evidence="2" key="1">
    <citation type="submission" date="2020-07" db="EMBL/GenBank/DDBJ databases">
        <title>Severe corrosion of carbon steel in oil field produced water can be linked to methanogenic archaea containing a special type of NiFe hydrogenase.</title>
        <authorList>
            <person name="Lahme S."/>
            <person name="Mand J."/>
            <person name="Longwell J."/>
            <person name="Smith R."/>
            <person name="Enning D."/>
        </authorList>
    </citation>
    <scope>NUCLEOTIDE SEQUENCE</scope>
    <source>
        <strain evidence="2">MIC098Bin6</strain>
    </source>
</reference>
<dbReference type="InterPro" id="IPR000182">
    <property type="entry name" value="GNAT_dom"/>
</dbReference>
<evidence type="ECO:0000313" key="2">
    <source>
        <dbReference type="EMBL" id="MBG0779393.1"/>
    </source>
</evidence>
<dbReference type="SUPFAM" id="SSF55729">
    <property type="entry name" value="Acyl-CoA N-acyltransferases (Nat)"/>
    <property type="match status" value="1"/>
</dbReference>
<evidence type="ECO:0000313" key="3">
    <source>
        <dbReference type="Proteomes" id="UP000706172"/>
    </source>
</evidence>
<dbReference type="PANTHER" id="PTHR43305">
    <property type="entry name" value="FAMILY N-ACETYLTRANSFERASE, PUTATIVE (AFU_ORTHOLOGUE AFUA_2G01380)-RELATED"/>
    <property type="match status" value="1"/>
</dbReference>
<gene>
    <name evidence="2" type="ORF">H0S81_05655</name>
</gene>
<dbReference type="InterPro" id="IPR016181">
    <property type="entry name" value="Acyl_CoA_acyltransferase"/>
</dbReference>
<dbReference type="PANTHER" id="PTHR43305:SF1">
    <property type="entry name" value="FAMILY N-ACETYLTRANSFERASE, PUTATIVE (AFU_ORTHOLOGUE AFUA_2G01380)-RELATED"/>
    <property type="match status" value="1"/>
</dbReference>
<dbReference type="EMBL" id="JACCQK010000300">
    <property type="protein sequence ID" value="MBG0779393.1"/>
    <property type="molecule type" value="Genomic_DNA"/>
</dbReference>
<comment type="caution">
    <text evidence="2">The sequence shown here is derived from an EMBL/GenBank/DDBJ whole genome shotgun (WGS) entry which is preliminary data.</text>
</comment>
<name>A0A931CRH4_9BACT</name>